<accession>A0A840G9Y8</accession>
<dbReference type="AlphaFoldDB" id="A0A840G9Y8"/>
<evidence type="ECO:0000313" key="1">
    <source>
        <dbReference type="EMBL" id="MBB4225658.1"/>
    </source>
</evidence>
<dbReference type="RefSeq" id="WP_221297841.1">
    <property type="nucleotide sequence ID" value="NZ_JACIFZ010000013.1"/>
</dbReference>
<reference evidence="1 2" key="1">
    <citation type="submission" date="2020-08" db="EMBL/GenBank/DDBJ databases">
        <title>Genomic Encyclopedia of Type Strains, Phase IV (KMG-V): Genome sequencing to study the core and pangenomes of soil and plant-associated prokaryotes.</title>
        <authorList>
            <person name="Whitman W."/>
        </authorList>
    </citation>
    <scope>NUCLEOTIDE SEQUENCE [LARGE SCALE GENOMIC DNA]</scope>
    <source>
        <strain evidence="1 2">34/80</strain>
    </source>
</reference>
<dbReference type="EMBL" id="JACIFZ010000013">
    <property type="protein sequence ID" value="MBB4225658.1"/>
    <property type="molecule type" value="Genomic_DNA"/>
</dbReference>
<organism evidence="1 2">
    <name type="scientific">Variovorax guangxiensis</name>
    <dbReference type="NCBI Taxonomy" id="1775474"/>
    <lineage>
        <taxon>Bacteria</taxon>
        <taxon>Pseudomonadati</taxon>
        <taxon>Pseudomonadota</taxon>
        <taxon>Betaproteobacteria</taxon>
        <taxon>Burkholderiales</taxon>
        <taxon>Comamonadaceae</taxon>
        <taxon>Variovorax</taxon>
    </lineage>
</organism>
<name>A0A840G9Y8_9BURK</name>
<sequence>MSGNLAELRRYSATAGPSFNLLELMQSIRKYYRTYNESHEGIPGLFYCEVNDGMITRMINSFEHELWWATPSAHNNEQYDFTTRPEFPEACIENLKRDAALTELSLAEFEDLWRRATRQA</sequence>
<comment type="caution">
    <text evidence="1">The sequence shown here is derived from an EMBL/GenBank/DDBJ whole genome shotgun (WGS) entry which is preliminary data.</text>
</comment>
<dbReference type="Proteomes" id="UP000524450">
    <property type="component" value="Unassembled WGS sequence"/>
</dbReference>
<protein>
    <submittedName>
        <fullName evidence="1">Uncharacterized protein</fullName>
    </submittedName>
</protein>
<evidence type="ECO:0000313" key="2">
    <source>
        <dbReference type="Proteomes" id="UP000524450"/>
    </source>
</evidence>
<gene>
    <name evidence="1" type="ORF">GGD71_006471</name>
</gene>
<proteinExistence type="predicted"/>